<sequence length="386" mass="42990">MGEATVIIVGAGVAGLATSVCLKKLNISNIVLEREDCYAAFCKKNSHDGLKLHLAKEYCKLPYKPFPQDTPRFVSKEGFIKYLDNYVSHFEINPKYYRYVVSGYYEEKQEGWRIVAINTALDTHEVYFGKFLVVATGENSEGFIPHIPGLNRFEGELLHSSDSINAKDYKDKNVLVVGCGNSGMEIAYYLSNYGAKTSIVVRSPVHILTKEIVWLSMSLLRLHFPMKTVDKVAVKLGKLAHGDLSKYRIPSPQEGPFYLKAKTGQSTTIDVGCVKKIKKGKIKVFPSIGNIKENKIVEFIDGDIDKFEAIIFATGYRSTVRKWLKDGGGHFGENGMPNKNFPNHWKGESGLYCAGFGRQGLFGISNDARRIAEDIAFALSQNNGSN</sequence>
<organism evidence="1 2">
    <name type="scientific">Melia azedarach</name>
    <name type="common">Chinaberry tree</name>
    <dbReference type="NCBI Taxonomy" id="155640"/>
    <lineage>
        <taxon>Eukaryota</taxon>
        <taxon>Viridiplantae</taxon>
        <taxon>Streptophyta</taxon>
        <taxon>Embryophyta</taxon>
        <taxon>Tracheophyta</taxon>
        <taxon>Spermatophyta</taxon>
        <taxon>Magnoliopsida</taxon>
        <taxon>eudicotyledons</taxon>
        <taxon>Gunneridae</taxon>
        <taxon>Pentapetalae</taxon>
        <taxon>rosids</taxon>
        <taxon>malvids</taxon>
        <taxon>Sapindales</taxon>
        <taxon>Meliaceae</taxon>
        <taxon>Melia</taxon>
    </lineage>
</organism>
<dbReference type="Proteomes" id="UP001164539">
    <property type="component" value="Chromosome 14"/>
</dbReference>
<keyword evidence="1" id="KW-0503">Monooxygenase</keyword>
<gene>
    <name evidence="1" type="ORF">OWV82_024169</name>
</gene>
<keyword evidence="1" id="KW-0560">Oxidoreductase</keyword>
<reference evidence="1 2" key="1">
    <citation type="journal article" date="2023" name="Science">
        <title>Complex scaffold remodeling in plant triterpene biosynthesis.</title>
        <authorList>
            <person name="De La Pena R."/>
            <person name="Hodgson H."/>
            <person name="Liu J.C."/>
            <person name="Stephenson M.J."/>
            <person name="Martin A.C."/>
            <person name="Owen C."/>
            <person name="Harkess A."/>
            <person name="Leebens-Mack J."/>
            <person name="Jimenez L.E."/>
            <person name="Osbourn A."/>
            <person name="Sattely E.S."/>
        </authorList>
    </citation>
    <scope>NUCLEOTIDE SEQUENCE [LARGE SCALE GENOMIC DNA]</scope>
    <source>
        <strain evidence="2">cv. JPN11</strain>
        <tissue evidence="1">Leaf</tissue>
    </source>
</reference>
<evidence type="ECO:0000313" key="1">
    <source>
        <dbReference type="EMBL" id="KAJ4700847.1"/>
    </source>
</evidence>
<dbReference type="EMBL" id="CM051407">
    <property type="protein sequence ID" value="KAJ4700847.1"/>
    <property type="molecule type" value="Genomic_DNA"/>
</dbReference>
<evidence type="ECO:0000313" key="2">
    <source>
        <dbReference type="Proteomes" id="UP001164539"/>
    </source>
</evidence>
<name>A0ACC1WPI4_MELAZ</name>
<proteinExistence type="predicted"/>
<accession>A0ACC1WPI4</accession>
<protein>
    <submittedName>
        <fullName evidence="1">Flavin-containing monooxygenase</fullName>
    </submittedName>
</protein>
<comment type="caution">
    <text evidence="1">The sequence shown here is derived from an EMBL/GenBank/DDBJ whole genome shotgun (WGS) entry which is preliminary data.</text>
</comment>
<keyword evidence="2" id="KW-1185">Reference proteome</keyword>